<dbReference type="Proteomes" id="UP000534286">
    <property type="component" value="Unassembled WGS sequence"/>
</dbReference>
<dbReference type="PANTHER" id="PTHR43133:SF62">
    <property type="entry name" value="RNA POLYMERASE SIGMA FACTOR SIGZ"/>
    <property type="match status" value="1"/>
</dbReference>
<dbReference type="Gene3D" id="1.10.1740.10">
    <property type="match status" value="1"/>
</dbReference>
<evidence type="ECO:0000256" key="1">
    <source>
        <dbReference type="ARBA" id="ARBA00010641"/>
    </source>
</evidence>
<keyword evidence="9" id="KW-1185">Reference proteome</keyword>
<dbReference type="Pfam" id="PF04542">
    <property type="entry name" value="Sigma70_r2"/>
    <property type="match status" value="1"/>
</dbReference>
<gene>
    <name evidence="8" type="ORF">FHR32_004464</name>
</gene>
<dbReference type="SUPFAM" id="SSF88659">
    <property type="entry name" value="Sigma3 and sigma4 domains of RNA polymerase sigma factors"/>
    <property type="match status" value="1"/>
</dbReference>
<dbReference type="GO" id="GO:0006352">
    <property type="term" value="P:DNA-templated transcription initiation"/>
    <property type="evidence" value="ECO:0007669"/>
    <property type="project" value="InterPro"/>
</dbReference>
<keyword evidence="3" id="KW-0731">Sigma factor</keyword>
<dbReference type="Pfam" id="PF08281">
    <property type="entry name" value="Sigma70_r4_2"/>
    <property type="match status" value="1"/>
</dbReference>
<comment type="caution">
    <text evidence="8">The sequence shown here is derived from an EMBL/GenBank/DDBJ whole genome shotgun (WGS) entry which is preliminary data.</text>
</comment>
<evidence type="ECO:0000259" key="7">
    <source>
        <dbReference type="Pfam" id="PF08281"/>
    </source>
</evidence>
<dbReference type="InterPro" id="IPR036388">
    <property type="entry name" value="WH-like_DNA-bd_sf"/>
</dbReference>
<dbReference type="CDD" id="cd06171">
    <property type="entry name" value="Sigma70_r4"/>
    <property type="match status" value="1"/>
</dbReference>
<dbReference type="InterPro" id="IPR014284">
    <property type="entry name" value="RNA_pol_sigma-70_dom"/>
</dbReference>
<accession>A0A7W7RXQ0</accession>
<organism evidence="8 9">
    <name type="scientific">Streptosporangium album</name>
    <dbReference type="NCBI Taxonomy" id="47479"/>
    <lineage>
        <taxon>Bacteria</taxon>
        <taxon>Bacillati</taxon>
        <taxon>Actinomycetota</taxon>
        <taxon>Actinomycetes</taxon>
        <taxon>Streptosporangiales</taxon>
        <taxon>Streptosporangiaceae</taxon>
        <taxon>Streptosporangium</taxon>
    </lineage>
</organism>
<dbReference type="GO" id="GO:0003677">
    <property type="term" value="F:DNA binding"/>
    <property type="evidence" value="ECO:0007669"/>
    <property type="project" value="InterPro"/>
</dbReference>
<evidence type="ECO:0000313" key="8">
    <source>
        <dbReference type="EMBL" id="MBB4940159.1"/>
    </source>
</evidence>
<dbReference type="EMBL" id="JACHJU010000001">
    <property type="protein sequence ID" value="MBB4940159.1"/>
    <property type="molecule type" value="Genomic_DNA"/>
</dbReference>
<dbReference type="InterPro" id="IPR007627">
    <property type="entry name" value="RNA_pol_sigma70_r2"/>
</dbReference>
<evidence type="ECO:0000259" key="6">
    <source>
        <dbReference type="Pfam" id="PF04542"/>
    </source>
</evidence>
<dbReference type="InterPro" id="IPR013249">
    <property type="entry name" value="RNA_pol_sigma70_r4_t2"/>
</dbReference>
<dbReference type="InterPro" id="IPR013324">
    <property type="entry name" value="RNA_pol_sigma_r3/r4-like"/>
</dbReference>
<dbReference type="RefSeq" id="WP_184756007.1">
    <property type="nucleotide sequence ID" value="NZ_BAABEK010000001.1"/>
</dbReference>
<dbReference type="AlphaFoldDB" id="A0A7W7RXQ0"/>
<dbReference type="InterPro" id="IPR039425">
    <property type="entry name" value="RNA_pol_sigma-70-like"/>
</dbReference>
<protein>
    <submittedName>
        <fullName evidence="8">RNA polymerase sigma-70 factor (ECF subfamily)</fullName>
    </submittedName>
</protein>
<evidence type="ECO:0000256" key="2">
    <source>
        <dbReference type="ARBA" id="ARBA00023015"/>
    </source>
</evidence>
<evidence type="ECO:0000256" key="4">
    <source>
        <dbReference type="ARBA" id="ARBA00023163"/>
    </source>
</evidence>
<feature type="region of interest" description="Disordered" evidence="5">
    <location>
        <begin position="171"/>
        <end position="193"/>
    </location>
</feature>
<dbReference type="PANTHER" id="PTHR43133">
    <property type="entry name" value="RNA POLYMERASE ECF-TYPE SIGMA FACTO"/>
    <property type="match status" value="1"/>
</dbReference>
<feature type="compositionally biased region" description="Polar residues" evidence="5">
    <location>
        <begin position="181"/>
        <end position="193"/>
    </location>
</feature>
<reference evidence="8 9" key="1">
    <citation type="submission" date="2020-08" db="EMBL/GenBank/DDBJ databases">
        <title>Sequencing the genomes of 1000 actinobacteria strains.</title>
        <authorList>
            <person name="Klenk H.-P."/>
        </authorList>
    </citation>
    <scope>NUCLEOTIDE SEQUENCE [LARGE SCALE GENOMIC DNA]</scope>
    <source>
        <strain evidence="8 9">DSM 43023</strain>
    </source>
</reference>
<name>A0A7W7RXQ0_9ACTN</name>
<proteinExistence type="inferred from homology"/>
<dbReference type="SUPFAM" id="SSF88946">
    <property type="entry name" value="Sigma2 domain of RNA polymerase sigma factors"/>
    <property type="match status" value="1"/>
</dbReference>
<keyword evidence="4" id="KW-0804">Transcription</keyword>
<dbReference type="InterPro" id="IPR013325">
    <property type="entry name" value="RNA_pol_sigma_r2"/>
</dbReference>
<sequence>MTGDLNVRLAKGEDAALADCFREHGSLVRSYLRRFVPPQEIEDLQQIVFAEVWRCCHRFDPGRSLPAWLIGIAHHRAVDHLRVRTLQTVPLDVVADPVGVDGRSHGDGLADRDEVQRALAELPAPQRQAIELAYYGELPQREIAEQLSVPLGTVKARTARGLHRLSDILMTGRPLGRHPRSASSTRARISPSQ</sequence>
<evidence type="ECO:0000256" key="3">
    <source>
        <dbReference type="ARBA" id="ARBA00023082"/>
    </source>
</evidence>
<evidence type="ECO:0000313" key="9">
    <source>
        <dbReference type="Proteomes" id="UP000534286"/>
    </source>
</evidence>
<dbReference type="Gene3D" id="1.10.10.10">
    <property type="entry name" value="Winged helix-like DNA-binding domain superfamily/Winged helix DNA-binding domain"/>
    <property type="match status" value="1"/>
</dbReference>
<dbReference type="NCBIfam" id="TIGR02937">
    <property type="entry name" value="sigma70-ECF"/>
    <property type="match status" value="1"/>
</dbReference>
<dbReference type="GO" id="GO:0016987">
    <property type="term" value="F:sigma factor activity"/>
    <property type="evidence" value="ECO:0007669"/>
    <property type="project" value="UniProtKB-KW"/>
</dbReference>
<keyword evidence="2" id="KW-0805">Transcription regulation</keyword>
<comment type="similarity">
    <text evidence="1">Belongs to the sigma-70 factor family. ECF subfamily.</text>
</comment>
<feature type="domain" description="RNA polymerase sigma-70 region 2" evidence="6">
    <location>
        <begin position="21"/>
        <end position="84"/>
    </location>
</feature>
<evidence type="ECO:0000256" key="5">
    <source>
        <dbReference type="SAM" id="MobiDB-lite"/>
    </source>
</evidence>
<feature type="domain" description="RNA polymerase sigma factor 70 region 4 type 2" evidence="7">
    <location>
        <begin position="113"/>
        <end position="165"/>
    </location>
</feature>